<dbReference type="AlphaFoldDB" id="A0A1F6UVR0"/>
<dbReference type="Gene3D" id="3.20.80.10">
    <property type="entry name" value="Regulatory factor, effector binding domain"/>
    <property type="match status" value="1"/>
</dbReference>
<organism evidence="3 4">
    <name type="scientific">Candidatus Muproteobacteria bacterium RBG_16_60_9</name>
    <dbReference type="NCBI Taxonomy" id="1817755"/>
    <lineage>
        <taxon>Bacteria</taxon>
        <taxon>Pseudomonadati</taxon>
        <taxon>Pseudomonadota</taxon>
        <taxon>Candidatus Muproteobacteria</taxon>
    </lineage>
</organism>
<dbReference type="Gene3D" id="1.10.1660.10">
    <property type="match status" value="1"/>
</dbReference>
<dbReference type="GO" id="GO:0003700">
    <property type="term" value="F:DNA-binding transcription factor activity"/>
    <property type="evidence" value="ECO:0007669"/>
    <property type="project" value="InterPro"/>
</dbReference>
<gene>
    <name evidence="3" type="ORF">A2W18_02180</name>
</gene>
<dbReference type="InterPro" id="IPR009061">
    <property type="entry name" value="DNA-bd_dom_put_sf"/>
</dbReference>
<evidence type="ECO:0000313" key="4">
    <source>
        <dbReference type="Proteomes" id="UP000179076"/>
    </source>
</evidence>
<dbReference type="PANTHER" id="PTHR30204">
    <property type="entry name" value="REDOX-CYCLING DRUG-SENSING TRANSCRIPTIONAL ACTIVATOR SOXR"/>
    <property type="match status" value="1"/>
</dbReference>
<accession>A0A1F6UVR0</accession>
<dbReference type="InterPro" id="IPR011256">
    <property type="entry name" value="Reg_factor_effector_dom_sf"/>
</dbReference>
<dbReference type="SUPFAM" id="SSF46955">
    <property type="entry name" value="Putative DNA-binding domain"/>
    <property type="match status" value="1"/>
</dbReference>
<name>A0A1F6UVR0_9PROT</name>
<dbReference type="CDD" id="cd01107">
    <property type="entry name" value="HTH_BmrR"/>
    <property type="match status" value="1"/>
</dbReference>
<dbReference type="InterPro" id="IPR010499">
    <property type="entry name" value="AraC_E-bd"/>
</dbReference>
<dbReference type="InterPro" id="IPR047057">
    <property type="entry name" value="MerR_fam"/>
</dbReference>
<dbReference type="EMBL" id="MFSP01000195">
    <property type="protein sequence ID" value="OGI61481.1"/>
    <property type="molecule type" value="Genomic_DNA"/>
</dbReference>
<dbReference type="PROSITE" id="PS00552">
    <property type="entry name" value="HTH_MERR_1"/>
    <property type="match status" value="1"/>
</dbReference>
<proteinExistence type="predicted"/>
<dbReference type="GO" id="GO:0003677">
    <property type="term" value="F:DNA binding"/>
    <property type="evidence" value="ECO:0007669"/>
    <property type="project" value="UniProtKB-KW"/>
</dbReference>
<dbReference type="SMART" id="SM00422">
    <property type="entry name" value="HTH_MERR"/>
    <property type="match status" value="1"/>
</dbReference>
<dbReference type="SMART" id="SM00871">
    <property type="entry name" value="AraC_E_bind"/>
    <property type="match status" value="1"/>
</dbReference>
<dbReference type="SUPFAM" id="SSF55136">
    <property type="entry name" value="Probable bacterial effector-binding domain"/>
    <property type="match status" value="1"/>
</dbReference>
<keyword evidence="1" id="KW-0238">DNA-binding</keyword>
<dbReference type="Pfam" id="PF13411">
    <property type="entry name" value="MerR_1"/>
    <property type="match status" value="1"/>
</dbReference>
<dbReference type="InterPro" id="IPR000551">
    <property type="entry name" value="MerR-type_HTH_dom"/>
</dbReference>
<evidence type="ECO:0000259" key="2">
    <source>
        <dbReference type="PROSITE" id="PS50937"/>
    </source>
</evidence>
<evidence type="ECO:0000256" key="1">
    <source>
        <dbReference type="ARBA" id="ARBA00023125"/>
    </source>
</evidence>
<dbReference type="PROSITE" id="PS50937">
    <property type="entry name" value="HTH_MERR_2"/>
    <property type="match status" value="1"/>
</dbReference>
<dbReference type="Proteomes" id="UP000179076">
    <property type="component" value="Unassembled WGS sequence"/>
</dbReference>
<sequence>MFRIGEFSQIARVSGRLLRYYDSIGLLRPEHIDTQTGYRHYSAAQLPRLNRILALKDLGLSLDQIAKLVDNKISTDEIRGMLMLKKAEVEQSLHEEATRLRHIESRLQQIEEQGALADYDVVLKPGRARPFLSVRATFPLFADAFAMVQEVARVVTAQVPPQSREHMIVVAHSDFEEENLDLEIGFSLTQEVKKSIALSGRLKLATHELPAVETLATLARTGAASETHLATGALGLWMEANGYHVSGPCREVFIEVPFQKPGQENVVMEIQFPVTKAA</sequence>
<dbReference type="PANTHER" id="PTHR30204:SF97">
    <property type="entry name" value="MERR FAMILY REGULATORY PROTEIN"/>
    <property type="match status" value="1"/>
</dbReference>
<feature type="domain" description="HTH merR-type" evidence="2">
    <location>
        <begin position="1"/>
        <end position="71"/>
    </location>
</feature>
<protein>
    <recommendedName>
        <fullName evidence="2">HTH merR-type domain-containing protein</fullName>
    </recommendedName>
</protein>
<comment type="caution">
    <text evidence="3">The sequence shown here is derived from an EMBL/GenBank/DDBJ whole genome shotgun (WGS) entry which is preliminary data.</text>
</comment>
<reference evidence="3 4" key="1">
    <citation type="journal article" date="2016" name="Nat. Commun.">
        <title>Thousands of microbial genomes shed light on interconnected biogeochemical processes in an aquifer system.</title>
        <authorList>
            <person name="Anantharaman K."/>
            <person name="Brown C.T."/>
            <person name="Hug L.A."/>
            <person name="Sharon I."/>
            <person name="Castelle C.J."/>
            <person name="Probst A.J."/>
            <person name="Thomas B.C."/>
            <person name="Singh A."/>
            <person name="Wilkins M.J."/>
            <person name="Karaoz U."/>
            <person name="Brodie E.L."/>
            <person name="Williams K.H."/>
            <person name="Hubbard S.S."/>
            <person name="Banfield J.F."/>
        </authorList>
    </citation>
    <scope>NUCLEOTIDE SEQUENCE [LARGE SCALE GENOMIC DNA]</scope>
</reference>
<evidence type="ECO:0000313" key="3">
    <source>
        <dbReference type="EMBL" id="OGI61481.1"/>
    </source>
</evidence>